<dbReference type="PRINTS" id="PR00463">
    <property type="entry name" value="EP450I"/>
</dbReference>
<dbReference type="FunFam" id="1.10.630.10:FF:000007">
    <property type="entry name" value="Cytochrome P450 76C4"/>
    <property type="match status" value="1"/>
</dbReference>
<dbReference type="InterPro" id="IPR002401">
    <property type="entry name" value="Cyt_P450_E_grp-I"/>
</dbReference>
<dbReference type="PROSITE" id="PS00086">
    <property type="entry name" value="CYTOCHROME_P450"/>
    <property type="match status" value="1"/>
</dbReference>
<dbReference type="InterPro" id="IPR017972">
    <property type="entry name" value="Cyt_P450_CS"/>
</dbReference>
<keyword evidence="7 9" id="KW-0503">Monooxygenase</keyword>
<comment type="cofactor">
    <cofactor evidence="8">
        <name>heme</name>
        <dbReference type="ChEBI" id="CHEBI:30413"/>
    </cofactor>
</comment>
<dbReference type="PANTHER" id="PTHR47950">
    <property type="entry name" value="CYTOCHROME P450, FAMILY 76, SUBFAMILY C, POLYPEPTIDE 5-RELATED"/>
    <property type="match status" value="1"/>
</dbReference>
<feature type="binding site" description="axial binding residue" evidence="8">
    <location>
        <position position="457"/>
    </location>
    <ligand>
        <name>heme</name>
        <dbReference type="ChEBI" id="CHEBI:30413"/>
    </ligand>
    <ligandPart>
        <name>Fe</name>
        <dbReference type="ChEBI" id="CHEBI:18248"/>
    </ligandPart>
</feature>
<evidence type="ECO:0000313" key="12">
    <source>
        <dbReference type="Proteomes" id="UP001634393"/>
    </source>
</evidence>
<evidence type="ECO:0000256" key="1">
    <source>
        <dbReference type="ARBA" id="ARBA00004167"/>
    </source>
</evidence>
<dbReference type="Proteomes" id="UP001634393">
    <property type="component" value="Unassembled WGS sequence"/>
</dbReference>
<keyword evidence="10" id="KW-0812">Transmembrane</keyword>
<name>A0ABD3TWM9_9LAMI</name>
<dbReference type="GO" id="GO:0016020">
    <property type="term" value="C:membrane"/>
    <property type="evidence" value="ECO:0007669"/>
    <property type="project" value="UniProtKB-SubCell"/>
</dbReference>
<accession>A0ABD3TWM9</accession>
<dbReference type="GO" id="GO:0046872">
    <property type="term" value="F:metal ion binding"/>
    <property type="evidence" value="ECO:0007669"/>
    <property type="project" value="UniProtKB-KW"/>
</dbReference>
<proteinExistence type="inferred from homology"/>
<evidence type="ECO:0000256" key="6">
    <source>
        <dbReference type="ARBA" id="ARBA00023004"/>
    </source>
</evidence>
<evidence type="ECO:0000256" key="4">
    <source>
        <dbReference type="ARBA" id="ARBA00022723"/>
    </source>
</evidence>
<evidence type="ECO:0000256" key="2">
    <source>
        <dbReference type="ARBA" id="ARBA00010617"/>
    </source>
</evidence>
<evidence type="ECO:0000256" key="9">
    <source>
        <dbReference type="RuleBase" id="RU000461"/>
    </source>
</evidence>
<keyword evidence="12" id="KW-1185">Reference proteome</keyword>
<comment type="subcellular location">
    <subcellularLocation>
        <location evidence="1">Membrane</location>
        <topology evidence="1">Single-pass membrane protein</topology>
    </subcellularLocation>
</comment>
<reference evidence="11 12" key="1">
    <citation type="submission" date="2024-12" db="EMBL/GenBank/DDBJ databases">
        <title>The unique morphological basis and parallel evolutionary history of personate flowers in Penstemon.</title>
        <authorList>
            <person name="Depatie T.H."/>
            <person name="Wessinger C.A."/>
        </authorList>
    </citation>
    <scope>NUCLEOTIDE SEQUENCE [LARGE SCALE GENOMIC DNA]</scope>
    <source>
        <strain evidence="11">WTNN_2</strain>
        <tissue evidence="11">Leaf</tissue>
    </source>
</reference>
<evidence type="ECO:0000256" key="3">
    <source>
        <dbReference type="ARBA" id="ARBA00022617"/>
    </source>
</evidence>
<keyword evidence="4 8" id="KW-0479">Metal-binding</keyword>
<evidence type="ECO:0000256" key="8">
    <source>
        <dbReference type="PIRSR" id="PIRSR602401-1"/>
    </source>
</evidence>
<dbReference type="Gene3D" id="1.10.630.10">
    <property type="entry name" value="Cytochrome P450"/>
    <property type="match status" value="1"/>
</dbReference>
<evidence type="ECO:0008006" key="13">
    <source>
        <dbReference type="Google" id="ProtNLM"/>
    </source>
</evidence>
<dbReference type="SUPFAM" id="SSF48264">
    <property type="entry name" value="Cytochrome P450"/>
    <property type="match status" value="1"/>
</dbReference>
<feature type="transmembrane region" description="Helical" evidence="10">
    <location>
        <begin position="6"/>
        <end position="25"/>
    </location>
</feature>
<keyword evidence="3 8" id="KW-0349">Heme</keyword>
<dbReference type="AlphaFoldDB" id="A0ABD3TWM9"/>
<evidence type="ECO:0000256" key="10">
    <source>
        <dbReference type="SAM" id="Phobius"/>
    </source>
</evidence>
<keyword evidence="6 8" id="KW-0408">Iron</keyword>
<protein>
    <recommendedName>
        <fullName evidence="13">Cytochrome P450</fullName>
    </recommendedName>
</protein>
<dbReference type="EMBL" id="JBJXBP010000003">
    <property type="protein sequence ID" value="KAL3841106.1"/>
    <property type="molecule type" value="Genomic_DNA"/>
</dbReference>
<organism evidence="11 12">
    <name type="scientific">Penstemon smallii</name>
    <dbReference type="NCBI Taxonomy" id="265156"/>
    <lineage>
        <taxon>Eukaryota</taxon>
        <taxon>Viridiplantae</taxon>
        <taxon>Streptophyta</taxon>
        <taxon>Embryophyta</taxon>
        <taxon>Tracheophyta</taxon>
        <taxon>Spermatophyta</taxon>
        <taxon>Magnoliopsida</taxon>
        <taxon>eudicotyledons</taxon>
        <taxon>Gunneridae</taxon>
        <taxon>Pentapetalae</taxon>
        <taxon>asterids</taxon>
        <taxon>lamiids</taxon>
        <taxon>Lamiales</taxon>
        <taxon>Plantaginaceae</taxon>
        <taxon>Cheloneae</taxon>
        <taxon>Penstemon</taxon>
    </lineage>
</organism>
<sequence length="518" mass="58903">MESSIIWFWFSLCLAIVLWFIFIFTSRTKRASNKLLQSPPGPPGWPLIGNIFDVGMMPHQNTHKLKAKYGPVLWLKLGMSKTLVVQSATAAEELFKKHDLVFSDRKILDSLTACDFDKGSMIVGRYGEYWRMVRKICSSELFVQKKISASAPTRQTCIDIMLQWIKDDSAAAAAASIMNGSGEIQFGNYLSLMTFNLLSNYLVSRDIIMDSKSEKGNEFVEAINNFMEWNGVPNLVDSFPFLKWIDPQGIRRNTEKYLGQLMNIIEGFVKERIQEKLSGKDKKTNDFLDALLEYNGKGGTDELSERNVIIIVLEMFLAGSETTSSTIQWGMAELLRNPNSLRKLKDEIDQVIGNSRKVEEGDLNNLPYLQAIVKETMRLHPSVPFLLPRNAMEDTEFMGYLIPKNTMVLVNVWAIHRDPDSWDDPLSFKPERFINSKIDSKGQNFELIPFGSGRRSCLGIFLGDRMVSLTLARLVQTFDWKLPDNASPECMDMREKMGISLRKLVPLTAIPNPTETKF</sequence>
<evidence type="ECO:0000256" key="7">
    <source>
        <dbReference type="ARBA" id="ARBA00023033"/>
    </source>
</evidence>
<dbReference type="PRINTS" id="PR00385">
    <property type="entry name" value="P450"/>
</dbReference>
<dbReference type="CDD" id="cd11073">
    <property type="entry name" value="CYP76-like"/>
    <property type="match status" value="1"/>
</dbReference>
<gene>
    <name evidence="11" type="ORF">ACJIZ3_025697</name>
</gene>
<evidence type="ECO:0000313" key="11">
    <source>
        <dbReference type="EMBL" id="KAL3841106.1"/>
    </source>
</evidence>
<keyword evidence="5 9" id="KW-0560">Oxidoreductase</keyword>
<keyword evidence="10" id="KW-0472">Membrane</keyword>
<evidence type="ECO:0000256" key="5">
    <source>
        <dbReference type="ARBA" id="ARBA00023002"/>
    </source>
</evidence>
<dbReference type="GO" id="GO:0004497">
    <property type="term" value="F:monooxygenase activity"/>
    <property type="evidence" value="ECO:0007669"/>
    <property type="project" value="UniProtKB-KW"/>
</dbReference>
<keyword evidence="10" id="KW-1133">Transmembrane helix</keyword>
<comment type="similarity">
    <text evidence="2 9">Belongs to the cytochrome P450 family.</text>
</comment>
<dbReference type="InterPro" id="IPR001128">
    <property type="entry name" value="Cyt_P450"/>
</dbReference>
<comment type="caution">
    <text evidence="11">The sequence shown here is derived from an EMBL/GenBank/DDBJ whole genome shotgun (WGS) entry which is preliminary data.</text>
</comment>
<dbReference type="Pfam" id="PF00067">
    <property type="entry name" value="p450"/>
    <property type="match status" value="1"/>
</dbReference>
<dbReference type="InterPro" id="IPR036396">
    <property type="entry name" value="Cyt_P450_sf"/>
</dbReference>
<dbReference type="PANTHER" id="PTHR47950:SF15">
    <property type="entry name" value="CYTOCHROME P450"/>
    <property type="match status" value="1"/>
</dbReference>